<dbReference type="Gene3D" id="2.40.50.140">
    <property type="entry name" value="Nucleic acid-binding proteins"/>
    <property type="match status" value="1"/>
</dbReference>
<dbReference type="SUPFAM" id="SSF50249">
    <property type="entry name" value="Nucleic acid-binding proteins"/>
    <property type="match status" value="1"/>
</dbReference>
<feature type="compositionally biased region" description="Acidic residues" evidence="1">
    <location>
        <begin position="168"/>
        <end position="177"/>
    </location>
</feature>
<protein>
    <submittedName>
        <fullName evidence="2">Protein of uncharacterized function (DUF2815)</fullName>
    </submittedName>
</protein>
<evidence type="ECO:0000256" key="1">
    <source>
        <dbReference type="SAM" id="MobiDB-lite"/>
    </source>
</evidence>
<dbReference type="InterPro" id="IPR012340">
    <property type="entry name" value="NA-bd_OB-fold"/>
</dbReference>
<proteinExistence type="predicted"/>
<dbReference type="Pfam" id="PF10991">
    <property type="entry name" value="Enc34_ssDNA-bd"/>
    <property type="match status" value="1"/>
</dbReference>
<gene>
    <name evidence="2" type="ORF">ERS852491_02472</name>
</gene>
<dbReference type="OrthoDB" id="9786575at2"/>
<sequence>MSVKVITGTVRFSYLNVFRKSQLDDKYSVTLLIPKDDKKTVIAVKKAIDQAKKEGIKEKWKGKEPKDLWNPLRDGDEEKADEHPEYAGMYFLKAKSDSKPILLDEYKDEILDETELYSGCWGRANISFFAFDNNTKGVSAGLNALQKKRDDQPFGGRVSLDEARNGFDDDDDDDMLG</sequence>
<dbReference type="EMBL" id="CYZU01000022">
    <property type="protein sequence ID" value="CUO52840.1"/>
    <property type="molecule type" value="Genomic_DNA"/>
</dbReference>
<reference evidence="2 3" key="1">
    <citation type="submission" date="2015-09" db="EMBL/GenBank/DDBJ databases">
        <authorList>
            <consortium name="Pathogen Informatics"/>
        </authorList>
    </citation>
    <scope>NUCLEOTIDE SEQUENCE [LARGE SCALE GENOMIC DNA]</scope>
    <source>
        <strain evidence="2 3">2789STDY5834876</strain>
    </source>
</reference>
<organism evidence="2 3">
    <name type="scientific">Faecalicatena contorta</name>
    <dbReference type="NCBI Taxonomy" id="39482"/>
    <lineage>
        <taxon>Bacteria</taxon>
        <taxon>Bacillati</taxon>
        <taxon>Bacillota</taxon>
        <taxon>Clostridia</taxon>
        <taxon>Lachnospirales</taxon>
        <taxon>Lachnospiraceae</taxon>
        <taxon>Faecalicatena</taxon>
    </lineage>
</organism>
<dbReference type="AlphaFoldDB" id="A0A174FWB4"/>
<feature type="region of interest" description="Disordered" evidence="1">
    <location>
        <begin position="149"/>
        <end position="177"/>
    </location>
</feature>
<dbReference type="Proteomes" id="UP000095544">
    <property type="component" value="Unassembled WGS sequence"/>
</dbReference>
<name>A0A174FWB4_9FIRM</name>
<accession>A0A174FWB4</accession>
<dbReference type="InterPro" id="IPR022595">
    <property type="entry name" value="Enc34_ssDNA-bd"/>
</dbReference>
<evidence type="ECO:0000313" key="3">
    <source>
        <dbReference type="Proteomes" id="UP000095544"/>
    </source>
</evidence>
<dbReference type="RefSeq" id="WP_087148817.1">
    <property type="nucleotide sequence ID" value="NZ_CYZU01000022.1"/>
</dbReference>
<dbReference type="STRING" id="39482.ERS852491_02472"/>
<evidence type="ECO:0000313" key="2">
    <source>
        <dbReference type="EMBL" id="CUO52840.1"/>
    </source>
</evidence>